<evidence type="ECO:0000313" key="3">
    <source>
        <dbReference type="EMBL" id="CAH3170847.1"/>
    </source>
</evidence>
<dbReference type="InterPro" id="IPR000421">
    <property type="entry name" value="FA58C"/>
</dbReference>
<comment type="caution">
    <text evidence="3">The sequence shown here is derived from an EMBL/GenBank/DDBJ whole genome shotgun (WGS) entry which is preliminary data.</text>
</comment>
<dbReference type="Gene3D" id="2.60.120.260">
    <property type="entry name" value="Galactose-binding domain-like"/>
    <property type="match status" value="2"/>
</dbReference>
<reference evidence="3 4" key="1">
    <citation type="submission" date="2022-05" db="EMBL/GenBank/DDBJ databases">
        <authorList>
            <consortium name="Genoscope - CEA"/>
            <person name="William W."/>
        </authorList>
    </citation>
    <scope>NUCLEOTIDE SEQUENCE [LARGE SCALE GENOMIC DNA]</scope>
</reference>
<dbReference type="PROSITE" id="PS01286">
    <property type="entry name" value="FA58C_2"/>
    <property type="match status" value="2"/>
</dbReference>
<dbReference type="PROSITE" id="PS01285">
    <property type="entry name" value="FA58C_1"/>
    <property type="match status" value="1"/>
</dbReference>
<dbReference type="CDD" id="cd00057">
    <property type="entry name" value="FA58C"/>
    <property type="match status" value="2"/>
</dbReference>
<protein>
    <recommendedName>
        <fullName evidence="2">F5/8 type C domain-containing protein</fullName>
    </recommendedName>
</protein>
<dbReference type="SUPFAM" id="SSF49785">
    <property type="entry name" value="Galactose-binding domain-like"/>
    <property type="match status" value="2"/>
</dbReference>
<proteinExistence type="predicted"/>
<dbReference type="Pfam" id="PF00754">
    <property type="entry name" value="F5_F8_type_C"/>
    <property type="match status" value="2"/>
</dbReference>
<sequence length="299" mass="33790">MENRDLPDAQITASSEYDAAHGPSNGRLNFKAGGGKTGAWSAKTNDVHQWLQVDLGQEMEVQAIQSQGRQDRYQWVKSYTVSYSNDGITFTAYAQNRVFRANRDQNSLVLGLFSPSIKARYIRVHPQTWNVHISMRIELLGCPIVCSNPLGMENKNIPDAQITASSEYNNRTRSYYGRLNLEAEGGNAGAWSAKYDNYNQWLQVDLGEKTQVTGIKTQGQERDTCQWVKSYTISYSNDGIAFTAYKQNVVLKGNSDHDTEVLHVFVPPIQARYIRIHPRKWHEHISMRMELLGCPPGIG</sequence>
<dbReference type="PANTHER" id="PTHR24543:SF325">
    <property type="entry name" value="F5_8 TYPE C DOMAIN-CONTAINING PROTEIN"/>
    <property type="match status" value="1"/>
</dbReference>
<name>A0ABN8QWD5_9CNID</name>
<gene>
    <name evidence="3" type="ORF">PEVE_00007589</name>
</gene>
<feature type="region of interest" description="Disordered" evidence="1">
    <location>
        <begin position="1"/>
        <end position="29"/>
    </location>
</feature>
<dbReference type="PANTHER" id="PTHR24543">
    <property type="entry name" value="MULTICOPPER OXIDASE-RELATED"/>
    <property type="match status" value="1"/>
</dbReference>
<accession>A0ABN8QWD5</accession>
<evidence type="ECO:0000313" key="4">
    <source>
        <dbReference type="Proteomes" id="UP001159427"/>
    </source>
</evidence>
<feature type="domain" description="F5/8 type C" evidence="2">
    <location>
        <begin position="146"/>
        <end position="294"/>
    </location>
</feature>
<feature type="domain" description="F5/8 type C" evidence="2">
    <location>
        <begin position="1"/>
        <end position="142"/>
    </location>
</feature>
<keyword evidence="4" id="KW-1185">Reference proteome</keyword>
<evidence type="ECO:0000256" key="1">
    <source>
        <dbReference type="SAM" id="MobiDB-lite"/>
    </source>
</evidence>
<dbReference type="Proteomes" id="UP001159427">
    <property type="component" value="Unassembled WGS sequence"/>
</dbReference>
<evidence type="ECO:0000259" key="2">
    <source>
        <dbReference type="PROSITE" id="PS50022"/>
    </source>
</evidence>
<dbReference type="SMART" id="SM00231">
    <property type="entry name" value="FA58C"/>
    <property type="match status" value="2"/>
</dbReference>
<organism evidence="3 4">
    <name type="scientific">Porites evermanni</name>
    <dbReference type="NCBI Taxonomy" id="104178"/>
    <lineage>
        <taxon>Eukaryota</taxon>
        <taxon>Metazoa</taxon>
        <taxon>Cnidaria</taxon>
        <taxon>Anthozoa</taxon>
        <taxon>Hexacorallia</taxon>
        <taxon>Scleractinia</taxon>
        <taxon>Fungiina</taxon>
        <taxon>Poritidae</taxon>
        <taxon>Porites</taxon>
    </lineage>
</organism>
<dbReference type="EMBL" id="CALNXI010001503">
    <property type="protein sequence ID" value="CAH3170847.1"/>
    <property type="molecule type" value="Genomic_DNA"/>
</dbReference>
<dbReference type="InterPro" id="IPR008979">
    <property type="entry name" value="Galactose-bd-like_sf"/>
</dbReference>
<dbReference type="PROSITE" id="PS50022">
    <property type="entry name" value="FA58C_3"/>
    <property type="match status" value="2"/>
</dbReference>